<organism evidence="2 3">
    <name type="scientific">Acidobacterium capsulatum (strain ATCC 51196 / DSM 11244 / BCRC 80197 / JCM 7670 / NBRC 15755 / NCIMB 13165 / 161)</name>
    <dbReference type="NCBI Taxonomy" id="240015"/>
    <lineage>
        <taxon>Bacteria</taxon>
        <taxon>Pseudomonadati</taxon>
        <taxon>Acidobacteriota</taxon>
        <taxon>Terriglobia</taxon>
        <taxon>Terriglobales</taxon>
        <taxon>Acidobacteriaceae</taxon>
        <taxon>Acidobacterium</taxon>
    </lineage>
</organism>
<dbReference type="Pfam" id="PF00534">
    <property type="entry name" value="Glycos_transf_1"/>
    <property type="match status" value="1"/>
</dbReference>
<dbReference type="InterPro" id="IPR001296">
    <property type="entry name" value="Glyco_trans_1"/>
</dbReference>
<proteinExistence type="predicted"/>
<dbReference type="Gene3D" id="3.40.50.2000">
    <property type="entry name" value="Glycogen Phosphorylase B"/>
    <property type="match status" value="4"/>
</dbReference>
<evidence type="ECO:0000259" key="1">
    <source>
        <dbReference type="Pfam" id="PF00534"/>
    </source>
</evidence>
<dbReference type="AlphaFoldDB" id="C1F4N0"/>
<protein>
    <submittedName>
        <fullName evidence="2">Glycosyl transferase, group 1 family</fullName>
    </submittedName>
</protein>
<dbReference type="GO" id="GO:0016757">
    <property type="term" value="F:glycosyltransferase activity"/>
    <property type="evidence" value="ECO:0007669"/>
    <property type="project" value="InterPro"/>
</dbReference>
<dbReference type="CDD" id="cd03801">
    <property type="entry name" value="GT4_PimA-like"/>
    <property type="match status" value="1"/>
</dbReference>
<dbReference type="EMBL" id="CP001472">
    <property type="protein sequence ID" value="ACO32956.1"/>
    <property type="molecule type" value="Genomic_DNA"/>
</dbReference>
<evidence type="ECO:0000313" key="3">
    <source>
        <dbReference type="Proteomes" id="UP000002207"/>
    </source>
</evidence>
<keyword evidence="2" id="KW-0808">Transferase</keyword>
<dbReference type="HOGENOM" id="CLU_498501_0_0_0"/>
<dbReference type="RefSeq" id="WP_015896302.1">
    <property type="nucleotide sequence ID" value="NC_012483.1"/>
</dbReference>
<keyword evidence="3" id="KW-1185">Reference proteome</keyword>
<dbReference type="SUPFAM" id="SSF53756">
    <property type="entry name" value="UDP-Glycosyltransferase/glycogen phosphorylase"/>
    <property type="match status" value="1"/>
</dbReference>
<sequence>MTIFLRRFVDALLRFGDFDEFHFFYSGAAPRLDQGGLLFSDPRISLIPVSQFESQTSRHTYHAFHNLWSPDIGPWTDLRNRLSAVSFPVTGLTHTISYQSFLPRVLGTMLLGIRPWDSILCTTESARVVMRRWIEHLQASFLEERQIQLTFDGRLDVIPLGLDTDVFRPGNKAELRSRLNLPADEVLALYFGRFSHYDKMDLFPLLLAFKMVLDGCGQKTSLVLAGSESFHKYSERVRQFAAQIGIADRVILRTDIPEADVTAYYAAADLFVSPSDNLQETFGQSIVEAMSSGLPVICSDWDGYKELVVQEDTGYRVPSYWMECDSRVADYSGVSDWLANHFLNAQSVAIDVPAMAAAMTRLIGDEGLRRTWGANGRRRAQALFDWRRVIEQHIDLWQTLHQQAASAQQSPMGKSWFRPDYGKTFQHYPTQMLSLAAKVYLGPSREFSLYPEVEGFLAKDVLHCVMRCAADTATVGELEASTASALGVTPDVFRNHLLWLIKYDHLRLGSLA</sequence>
<reference evidence="2 3" key="1">
    <citation type="journal article" date="2009" name="Appl. Environ. Microbiol.">
        <title>Three genomes from the phylum Acidobacteria provide insight into the lifestyles of these microorganisms in soils.</title>
        <authorList>
            <person name="Ward N.L."/>
            <person name="Challacombe J.F."/>
            <person name="Janssen P.H."/>
            <person name="Henrissat B."/>
            <person name="Coutinho P.M."/>
            <person name="Wu M."/>
            <person name="Xie G."/>
            <person name="Haft D.H."/>
            <person name="Sait M."/>
            <person name="Badger J."/>
            <person name="Barabote R.D."/>
            <person name="Bradley B."/>
            <person name="Brettin T.S."/>
            <person name="Brinkac L.M."/>
            <person name="Bruce D."/>
            <person name="Creasy T."/>
            <person name="Daugherty S.C."/>
            <person name="Davidsen T.M."/>
            <person name="DeBoy R.T."/>
            <person name="Detter J.C."/>
            <person name="Dodson R.J."/>
            <person name="Durkin A.S."/>
            <person name="Ganapathy A."/>
            <person name="Gwinn-Giglio M."/>
            <person name="Han C.S."/>
            <person name="Khouri H."/>
            <person name="Kiss H."/>
            <person name="Kothari S.P."/>
            <person name="Madupu R."/>
            <person name="Nelson K.E."/>
            <person name="Nelson W.C."/>
            <person name="Paulsen I."/>
            <person name="Penn K."/>
            <person name="Ren Q."/>
            <person name="Rosovitz M.J."/>
            <person name="Selengut J.D."/>
            <person name="Shrivastava S."/>
            <person name="Sullivan S.A."/>
            <person name="Tapia R."/>
            <person name="Thompson L.S."/>
            <person name="Watkins K.L."/>
            <person name="Yang Q."/>
            <person name="Yu C."/>
            <person name="Zafar N."/>
            <person name="Zhou L."/>
            <person name="Kuske C.R."/>
        </authorList>
    </citation>
    <scope>NUCLEOTIDE SEQUENCE [LARGE SCALE GENOMIC DNA]</scope>
    <source>
        <strain evidence="3">ATCC 51196 / DSM 11244 / BCRC 80197 / JCM 7670 / NBRC 15755 / NCIMB 13165 / 161</strain>
    </source>
</reference>
<feature type="domain" description="Glycosyl transferase family 1" evidence="1">
    <location>
        <begin position="172"/>
        <end position="320"/>
    </location>
</feature>
<evidence type="ECO:0000313" key="2">
    <source>
        <dbReference type="EMBL" id="ACO32956.1"/>
    </source>
</evidence>
<dbReference type="CAZy" id="GT4">
    <property type="family name" value="Glycosyltransferase Family 4"/>
</dbReference>
<dbReference type="PANTHER" id="PTHR12526:SF635">
    <property type="entry name" value="GLYCOSYL TRANSFERASE GROUP 1"/>
    <property type="match status" value="1"/>
</dbReference>
<dbReference type="KEGG" id="aca:ACP_1146"/>
<dbReference type="PANTHER" id="PTHR12526">
    <property type="entry name" value="GLYCOSYLTRANSFERASE"/>
    <property type="match status" value="1"/>
</dbReference>
<name>C1F4N0_ACIC5</name>
<dbReference type="Proteomes" id="UP000002207">
    <property type="component" value="Chromosome"/>
</dbReference>
<accession>C1F4N0</accession>
<dbReference type="STRING" id="240015.ACP_1146"/>
<dbReference type="InParanoid" id="C1F4N0"/>
<gene>
    <name evidence="2" type="ordered locus">ACP_1146</name>
</gene>
<dbReference type="eggNOG" id="COG0438">
    <property type="taxonomic scope" value="Bacteria"/>
</dbReference>